<comment type="caution">
    <text evidence="2">The sequence shown here is derived from an EMBL/GenBank/DDBJ whole genome shotgun (WGS) entry which is preliminary data.</text>
</comment>
<gene>
    <name evidence="2" type="ORF">PIB30_064146</name>
</gene>
<protein>
    <submittedName>
        <fullName evidence="2">Uncharacterized protein</fullName>
    </submittedName>
</protein>
<dbReference type="EMBL" id="JASCZI010061036">
    <property type="protein sequence ID" value="MED6137346.1"/>
    <property type="molecule type" value="Genomic_DNA"/>
</dbReference>
<reference evidence="2 3" key="1">
    <citation type="journal article" date="2023" name="Plants (Basel)">
        <title>Bridging the Gap: Combining Genomics and Transcriptomics Approaches to Understand Stylosanthes scabra, an Orphan Legume from the Brazilian Caatinga.</title>
        <authorList>
            <person name="Ferreira-Neto J.R.C."/>
            <person name="da Silva M.D."/>
            <person name="Binneck E."/>
            <person name="de Melo N.F."/>
            <person name="da Silva R.H."/>
            <person name="de Melo A.L.T.M."/>
            <person name="Pandolfi V."/>
            <person name="Bustamante F.O."/>
            <person name="Brasileiro-Vidal A.C."/>
            <person name="Benko-Iseppon A.M."/>
        </authorList>
    </citation>
    <scope>NUCLEOTIDE SEQUENCE [LARGE SCALE GENOMIC DNA]</scope>
    <source>
        <tissue evidence="2">Leaves</tissue>
    </source>
</reference>
<dbReference type="Proteomes" id="UP001341840">
    <property type="component" value="Unassembled WGS sequence"/>
</dbReference>
<evidence type="ECO:0000256" key="1">
    <source>
        <dbReference type="SAM" id="Phobius"/>
    </source>
</evidence>
<keyword evidence="1" id="KW-0472">Membrane</keyword>
<keyword evidence="1" id="KW-0812">Transmembrane</keyword>
<feature type="transmembrane region" description="Helical" evidence="1">
    <location>
        <begin position="95"/>
        <end position="119"/>
    </location>
</feature>
<organism evidence="2 3">
    <name type="scientific">Stylosanthes scabra</name>
    <dbReference type="NCBI Taxonomy" id="79078"/>
    <lineage>
        <taxon>Eukaryota</taxon>
        <taxon>Viridiplantae</taxon>
        <taxon>Streptophyta</taxon>
        <taxon>Embryophyta</taxon>
        <taxon>Tracheophyta</taxon>
        <taxon>Spermatophyta</taxon>
        <taxon>Magnoliopsida</taxon>
        <taxon>eudicotyledons</taxon>
        <taxon>Gunneridae</taxon>
        <taxon>Pentapetalae</taxon>
        <taxon>rosids</taxon>
        <taxon>fabids</taxon>
        <taxon>Fabales</taxon>
        <taxon>Fabaceae</taxon>
        <taxon>Papilionoideae</taxon>
        <taxon>50 kb inversion clade</taxon>
        <taxon>dalbergioids sensu lato</taxon>
        <taxon>Dalbergieae</taxon>
        <taxon>Pterocarpus clade</taxon>
        <taxon>Stylosanthes</taxon>
    </lineage>
</organism>
<keyword evidence="3" id="KW-1185">Reference proteome</keyword>
<proteinExistence type="predicted"/>
<sequence>MPSPHLKIAPFSMLMGSDHAPSCWSEEVQLWSSSCASSISGSSSSSCSFCGSIAGFASSFYSSSGSSSSESLSISIGALFAALDGPSLLASFFEYYFIDILTVLLAVGGAGVAWVSCVIGRELAAKRALIAVSRGDARVGGP</sequence>
<keyword evidence="1" id="KW-1133">Transmembrane helix</keyword>
<name>A0ABU6SLM6_9FABA</name>
<accession>A0ABU6SLM6</accession>
<evidence type="ECO:0000313" key="3">
    <source>
        <dbReference type="Proteomes" id="UP001341840"/>
    </source>
</evidence>
<evidence type="ECO:0000313" key="2">
    <source>
        <dbReference type="EMBL" id="MED6137346.1"/>
    </source>
</evidence>